<evidence type="ECO:0000256" key="3">
    <source>
        <dbReference type="ARBA" id="ARBA00022989"/>
    </source>
</evidence>
<accession>F5RFA6</accession>
<comment type="subcellular location">
    <subcellularLocation>
        <location evidence="1">Endomembrane system</location>
        <topology evidence="1">Multi-pass membrane protein</topology>
    </subcellularLocation>
</comment>
<evidence type="ECO:0000256" key="2">
    <source>
        <dbReference type="ARBA" id="ARBA00022692"/>
    </source>
</evidence>
<evidence type="ECO:0000259" key="6">
    <source>
        <dbReference type="Pfam" id="PF06803"/>
    </source>
</evidence>
<gene>
    <name evidence="7" type="ORF">METUNv1_02984</name>
</gene>
<dbReference type="GO" id="GO:0012505">
    <property type="term" value="C:endomembrane system"/>
    <property type="evidence" value="ECO:0007669"/>
    <property type="project" value="UniProtKB-SubCell"/>
</dbReference>
<keyword evidence="3 5" id="KW-1133">Transmembrane helix</keyword>
<dbReference type="InterPro" id="IPR010652">
    <property type="entry name" value="DUF1232"/>
</dbReference>
<evidence type="ECO:0000256" key="1">
    <source>
        <dbReference type="ARBA" id="ARBA00004127"/>
    </source>
</evidence>
<comment type="caution">
    <text evidence="7">The sequence shown here is derived from an EMBL/GenBank/DDBJ whole genome shotgun (WGS) entry which is preliminary data.</text>
</comment>
<dbReference type="Pfam" id="PF06803">
    <property type="entry name" value="DUF1232"/>
    <property type="match status" value="1"/>
</dbReference>
<keyword evidence="2 5" id="KW-0812">Transmembrane</keyword>
<feature type="transmembrane region" description="Helical" evidence="5">
    <location>
        <begin position="45"/>
        <end position="66"/>
    </location>
</feature>
<evidence type="ECO:0000256" key="4">
    <source>
        <dbReference type="ARBA" id="ARBA00023136"/>
    </source>
</evidence>
<dbReference type="EMBL" id="AFHG01000053">
    <property type="protein sequence ID" value="EGK70762.1"/>
    <property type="molecule type" value="Genomic_DNA"/>
</dbReference>
<organism evidence="7 8">
    <name type="scientific">Methyloversatilis universalis (strain ATCC BAA-1314 / DSM 25237 / JCM 13912 / CCUG 52030 / FAM5)</name>
    <dbReference type="NCBI Taxonomy" id="1000565"/>
    <lineage>
        <taxon>Bacteria</taxon>
        <taxon>Pseudomonadati</taxon>
        <taxon>Pseudomonadota</taxon>
        <taxon>Betaproteobacteria</taxon>
        <taxon>Nitrosomonadales</taxon>
        <taxon>Sterolibacteriaceae</taxon>
        <taxon>Methyloversatilis</taxon>
    </lineage>
</organism>
<reference evidence="7 8" key="1">
    <citation type="journal article" date="2011" name="J. Bacteriol.">
        <title>Genome sequence of Methyloversatilis universalis FAM5T, a methylotrophic representative of the order Rhodocyclales.</title>
        <authorList>
            <person name="Kittichotirat W."/>
            <person name="Good N.M."/>
            <person name="Hall R."/>
            <person name="Bringel F."/>
            <person name="Lajus A."/>
            <person name="Medigue C."/>
            <person name="Smalley N.E."/>
            <person name="Beck D."/>
            <person name="Bumgarner R."/>
            <person name="Vuilleumier S."/>
            <person name="Kalyuzhnaya M.G."/>
        </authorList>
    </citation>
    <scope>NUCLEOTIDE SEQUENCE [LARGE SCALE GENOMIC DNA]</scope>
    <source>
        <strain evidence="8">ATCC BAA-1314 / JCM 13912 / FAM5</strain>
    </source>
</reference>
<dbReference type="STRING" id="1000565.METUNv1_02984"/>
<evidence type="ECO:0000313" key="8">
    <source>
        <dbReference type="Proteomes" id="UP000005019"/>
    </source>
</evidence>
<dbReference type="eggNOG" id="COG3339">
    <property type="taxonomic scope" value="Bacteria"/>
</dbReference>
<name>F5RFA6_METUF</name>
<feature type="domain" description="DUF1232" evidence="6">
    <location>
        <begin position="21"/>
        <end position="57"/>
    </location>
</feature>
<sequence>MKLEVMALAVAAQDTRTPRRAKILLLFLLAYAASPIDLIPDFIPVLGLLDELVLLPLGVWVVVRMIPPDVMEAARARAREGRLPANWVAGVFILLLWMASIAAVIWWWQRRNAA</sequence>
<evidence type="ECO:0000256" key="5">
    <source>
        <dbReference type="SAM" id="Phobius"/>
    </source>
</evidence>
<dbReference type="Proteomes" id="UP000005019">
    <property type="component" value="Unassembled WGS sequence"/>
</dbReference>
<feature type="transmembrane region" description="Helical" evidence="5">
    <location>
        <begin position="87"/>
        <end position="108"/>
    </location>
</feature>
<keyword evidence="4 5" id="KW-0472">Membrane</keyword>
<evidence type="ECO:0000313" key="7">
    <source>
        <dbReference type="EMBL" id="EGK70762.1"/>
    </source>
</evidence>
<dbReference type="AlphaFoldDB" id="F5RFA6"/>
<keyword evidence="8" id="KW-1185">Reference proteome</keyword>
<protein>
    <recommendedName>
        <fullName evidence="6">DUF1232 domain-containing protein</fullName>
    </recommendedName>
</protein>
<proteinExistence type="predicted"/>